<evidence type="ECO:0000256" key="2">
    <source>
        <dbReference type="HAMAP-Rule" id="MF_01678"/>
    </source>
</evidence>
<evidence type="ECO:0000313" key="4">
    <source>
        <dbReference type="Proteomes" id="UP000037237"/>
    </source>
</evidence>
<dbReference type="Proteomes" id="UP000037237">
    <property type="component" value="Unassembled WGS sequence"/>
</dbReference>
<dbReference type="Gene3D" id="1.20.120.420">
    <property type="entry name" value="translation initiation factor eif-2b, domain 1"/>
    <property type="match status" value="1"/>
</dbReference>
<sequence>MRTIEWKDGIVVIIDQTKLPKETDWIKIENYREMASAIKDMKLRGAPLIGVAAAYGLALTAYHSIAKSREDLIKALEESAEVLRNTRPTAVNLFWAIDRVMKKAKQVDGTMNELAQAVISEAEAMADEDVESNKRMGKHGATLIEDGDVILTHCNAGSLATVDYGTALGVIRGAIEEGKKVKVISCETRPRMQGAKLTCYELMRDSIPVTLISDTMVGYVMSRGMVDKVVVGADRIVRNSVLNKIGTYNIAILAFEHGIPFYVAAPMSTMDQTLSSEDVVIEERNPSEITNIGCERVAPEGIKVFNPAFDITPLEYVDAIITEDGILVPELNLKPKRKD</sequence>
<dbReference type="PANTHER" id="PTHR43475:SF1">
    <property type="entry name" value="METHYLTHIORIBOSE-1-PHOSPHATE ISOMERASE"/>
    <property type="match status" value="1"/>
</dbReference>
<feature type="binding site" evidence="2">
    <location>
        <begin position="44"/>
        <end position="46"/>
    </location>
    <ligand>
        <name>substrate</name>
    </ligand>
</feature>
<gene>
    <name evidence="3" type="ORF">AC477_02405</name>
</gene>
<feature type="site" description="Transition state stabilizer" evidence="2">
    <location>
        <position position="154"/>
    </location>
</feature>
<keyword evidence="1 2" id="KW-0413">Isomerase</keyword>
<dbReference type="InterPro" id="IPR042529">
    <property type="entry name" value="IF_2B-like_C"/>
</dbReference>
<dbReference type="NCBIfam" id="TIGR00512">
    <property type="entry name" value="salvage_mtnA"/>
    <property type="match status" value="1"/>
</dbReference>
<protein>
    <recommendedName>
        <fullName evidence="2">Putative methylthioribose-1-phosphate isomerase</fullName>
        <shortName evidence="2">M1Pi</shortName>
        <shortName evidence="2">MTR-1-P isomerase</shortName>
        <ecNumber evidence="2">5.3.1.23</ecNumber>
    </recommendedName>
    <alternativeName>
        <fullName evidence="2">MTNA-like protein</fullName>
        <shortName evidence="2">aMTNA</shortName>
    </alternativeName>
    <alternativeName>
        <fullName evidence="2">S-methyl-5-thioribose-1-phosphate isomerase</fullName>
    </alternativeName>
</protein>
<dbReference type="InterPro" id="IPR000649">
    <property type="entry name" value="IF-2B-related"/>
</dbReference>
<feature type="binding site" evidence="2">
    <location>
        <begin position="243"/>
        <end position="244"/>
    </location>
    <ligand>
        <name>substrate</name>
    </ligand>
</feature>
<dbReference type="Pfam" id="PF01008">
    <property type="entry name" value="IF-2B"/>
    <property type="match status" value="1"/>
</dbReference>
<evidence type="ECO:0000313" key="3">
    <source>
        <dbReference type="EMBL" id="KON32804.1"/>
    </source>
</evidence>
<dbReference type="EMBL" id="LFWU01000052">
    <property type="protein sequence ID" value="KON32804.1"/>
    <property type="molecule type" value="Genomic_DNA"/>
</dbReference>
<dbReference type="GO" id="GO:0019509">
    <property type="term" value="P:L-methionine salvage from methylthioadenosine"/>
    <property type="evidence" value="ECO:0007669"/>
    <property type="project" value="UniProtKB-UniRule"/>
</dbReference>
<evidence type="ECO:0000256" key="1">
    <source>
        <dbReference type="ARBA" id="ARBA00023235"/>
    </source>
</evidence>
<dbReference type="FunFam" id="3.40.50.10470:FF:000006">
    <property type="entry name" value="Methylthioribose-1-phosphate isomerase"/>
    <property type="match status" value="1"/>
</dbReference>
<dbReference type="Gene3D" id="3.40.50.10470">
    <property type="entry name" value="Translation initiation factor eif-2b, domain 2"/>
    <property type="match status" value="1"/>
</dbReference>
<dbReference type="InterPro" id="IPR005251">
    <property type="entry name" value="IF-M1Pi"/>
</dbReference>
<feature type="active site" description="Proton donor" evidence="2">
    <location>
        <position position="234"/>
    </location>
</feature>
<name>A0A0M0BWG4_9ARCH</name>
<comment type="catalytic activity">
    <reaction evidence="2">
        <text>5-(methylsulfanyl)-alpha-D-ribose 1-phosphate = 5-(methylsulfanyl)-D-ribulose 1-phosphate</text>
        <dbReference type="Rhea" id="RHEA:19989"/>
        <dbReference type="ChEBI" id="CHEBI:58533"/>
        <dbReference type="ChEBI" id="CHEBI:58548"/>
        <dbReference type="EC" id="5.3.1.23"/>
    </reaction>
</comment>
<accession>A0A0M0BWG4</accession>
<feature type="binding site" evidence="2">
    <location>
        <position position="193"/>
    </location>
    <ligand>
        <name>substrate</name>
    </ligand>
</feature>
<dbReference type="PANTHER" id="PTHR43475">
    <property type="entry name" value="METHYLTHIORIBOSE-1-PHOSPHATE ISOMERASE"/>
    <property type="match status" value="1"/>
</dbReference>
<feature type="binding site" evidence="2">
    <location>
        <position position="87"/>
    </location>
    <ligand>
        <name>substrate</name>
    </ligand>
</feature>
<dbReference type="HAMAP" id="MF_01678">
    <property type="entry name" value="Salvage_MtnA"/>
    <property type="match status" value="1"/>
</dbReference>
<comment type="function">
    <text evidence="2">Catalyzes the interconversion of methylthioribose-1-phosphate (MTR-1-P) into methylthioribulose-1-phosphate (MTRu-1-P).</text>
</comment>
<keyword evidence="2" id="KW-0028">Amino-acid biosynthesis</keyword>
<reference evidence="3 4" key="1">
    <citation type="submission" date="2015-06" db="EMBL/GenBank/DDBJ databases">
        <title>New insights into the roles of widespread benthic archaea in carbon and nitrogen cycling.</title>
        <authorList>
            <person name="Lazar C.S."/>
            <person name="Baker B.J."/>
            <person name="Seitz K.W."/>
            <person name="Hyde A.S."/>
            <person name="Dick G.J."/>
            <person name="Hinrichs K.-U."/>
            <person name="Teske A.P."/>
        </authorList>
    </citation>
    <scope>NUCLEOTIDE SEQUENCE [LARGE SCALE GENOMIC DNA]</scope>
    <source>
        <strain evidence="3">SG8-32-1</strain>
    </source>
</reference>
<dbReference type="AlphaFoldDB" id="A0A0M0BWG4"/>
<dbReference type="InterPro" id="IPR037171">
    <property type="entry name" value="NagB/RpiA_transferase-like"/>
</dbReference>
<dbReference type="InterPro" id="IPR011559">
    <property type="entry name" value="Initiation_fac_2B_a/b/d"/>
</dbReference>
<comment type="similarity">
    <text evidence="2">Belongs to the EIF-2B alpha/beta/delta subunits family. MtnA subfamily.</text>
</comment>
<dbReference type="EC" id="5.3.1.23" evidence="2"/>
<proteinExistence type="inferred from homology"/>
<dbReference type="FunFam" id="1.20.120.420:FF:000003">
    <property type="entry name" value="Methylthioribose-1-phosphate isomerase"/>
    <property type="match status" value="1"/>
</dbReference>
<dbReference type="GO" id="GO:0046523">
    <property type="term" value="F:S-methyl-5-thioribose-1-phosphate isomerase activity"/>
    <property type="evidence" value="ECO:0007669"/>
    <property type="project" value="UniProtKB-UniRule"/>
</dbReference>
<dbReference type="NCBIfam" id="TIGR00524">
    <property type="entry name" value="eIF-2B_rel"/>
    <property type="match status" value="1"/>
</dbReference>
<dbReference type="PATRIC" id="fig|1685124.3.peg.431"/>
<dbReference type="SUPFAM" id="SSF100950">
    <property type="entry name" value="NagB/RpiA/CoA transferase-like"/>
    <property type="match status" value="1"/>
</dbReference>
<comment type="caution">
    <text evidence="3">The sequence shown here is derived from an EMBL/GenBank/DDBJ whole genome shotgun (WGS) entry which is preliminary data.</text>
</comment>
<dbReference type="InterPro" id="IPR027363">
    <property type="entry name" value="M1Pi_N"/>
</dbReference>
<dbReference type="NCBIfam" id="NF004326">
    <property type="entry name" value="PRK05720.1"/>
    <property type="match status" value="1"/>
</dbReference>
<keyword evidence="2" id="KW-0486">Methionine biosynthesis</keyword>
<organism evidence="3 4">
    <name type="scientific">miscellaneous Crenarchaeota group-1 archaeon SG8-32-1</name>
    <dbReference type="NCBI Taxonomy" id="1685124"/>
    <lineage>
        <taxon>Archaea</taxon>
        <taxon>Candidatus Bathyarchaeota</taxon>
        <taxon>MCG-1</taxon>
    </lineage>
</organism>